<proteinExistence type="predicted"/>
<feature type="non-terminal residue" evidence="1">
    <location>
        <position position="1"/>
    </location>
</feature>
<protein>
    <submittedName>
        <fullName evidence="1">Uncharacterized protein</fullName>
    </submittedName>
</protein>
<evidence type="ECO:0000313" key="1">
    <source>
        <dbReference type="EMBL" id="GAH05705.1"/>
    </source>
</evidence>
<gene>
    <name evidence="1" type="ORF">S01H4_60641</name>
</gene>
<accession>X1DBL1</accession>
<name>X1DBL1_9ZZZZ</name>
<feature type="non-terminal residue" evidence="1">
    <location>
        <position position="183"/>
    </location>
</feature>
<reference evidence="1" key="1">
    <citation type="journal article" date="2014" name="Front. Microbiol.">
        <title>High frequency of phylogenetically diverse reductive dehalogenase-homologous genes in deep subseafloor sedimentary metagenomes.</title>
        <authorList>
            <person name="Kawai M."/>
            <person name="Futagami T."/>
            <person name="Toyoda A."/>
            <person name="Takaki Y."/>
            <person name="Nishi S."/>
            <person name="Hori S."/>
            <person name="Arai W."/>
            <person name="Tsubouchi T."/>
            <person name="Morono Y."/>
            <person name="Uchiyama I."/>
            <person name="Ito T."/>
            <person name="Fujiyama A."/>
            <person name="Inagaki F."/>
            <person name="Takami H."/>
        </authorList>
    </citation>
    <scope>NUCLEOTIDE SEQUENCE</scope>
    <source>
        <strain evidence="1">Expedition CK06-06</strain>
    </source>
</reference>
<dbReference type="EMBL" id="BART01035805">
    <property type="protein sequence ID" value="GAH05705.1"/>
    <property type="molecule type" value="Genomic_DNA"/>
</dbReference>
<organism evidence="1">
    <name type="scientific">marine sediment metagenome</name>
    <dbReference type="NCBI Taxonomy" id="412755"/>
    <lineage>
        <taxon>unclassified sequences</taxon>
        <taxon>metagenomes</taxon>
        <taxon>ecological metagenomes</taxon>
    </lineage>
</organism>
<dbReference type="AlphaFoldDB" id="X1DBL1"/>
<comment type="caution">
    <text evidence="1">The sequence shown here is derived from an EMBL/GenBank/DDBJ whole genome shotgun (WGS) entry which is preliminary data.</text>
</comment>
<sequence length="183" mass="21055">IFEEALKTLIKSQERSKEKFDKERINKFEKIAQVRVNHCNARVNLEEARILGKQGEHVAAAEKFALASSQFRDICIIFKIKQEREELEAVYYLCRAWENMELAEEYGDPRRFSEAAGLFAEASDLFTDKKLKLLASGNSTFSQALEYGCKFDESIDMTLKKEIYPKVKQMLSKAANSYEKGGF</sequence>